<evidence type="ECO:0000313" key="1">
    <source>
        <dbReference type="EMBL" id="MFC0270433.1"/>
    </source>
</evidence>
<dbReference type="RefSeq" id="WP_378930409.1">
    <property type="nucleotide sequence ID" value="NZ_JBHLVO010000002.1"/>
</dbReference>
<dbReference type="EMBL" id="JBHLVO010000002">
    <property type="protein sequence ID" value="MFC0270433.1"/>
    <property type="molecule type" value="Genomic_DNA"/>
</dbReference>
<name>A0ABV6GAC3_9BACI</name>
<keyword evidence="2" id="KW-1185">Reference proteome</keyword>
<accession>A0ABV6GAC3</accession>
<comment type="caution">
    <text evidence="1">The sequence shown here is derived from an EMBL/GenBank/DDBJ whole genome shotgun (WGS) entry which is preliminary data.</text>
</comment>
<dbReference type="Proteomes" id="UP001589854">
    <property type="component" value="Unassembled WGS sequence"/>
</dbReference>
<gene>
    <name evidence="1" type="ORF">ACFFIX_03035</name>
</gene>
<protein>
    <submittedName>
        <fullName evidence="1">Uncharacterized protein</fullName>
    </submittedName>
</protein>
<reference evidence="1 2" key="1">
    <citation type="submission" date="2024-09" db="EMBL/GenBank/DDBJ databases">
        <authorList>
            <person name="Sun Q."/>
            <person name="Mori K."/>
        </authorList>
    </citation>
    <scope>NUCLEOTIDE SEQUENCE [LARGE SCALE GENOMIC DNA]</scope>
    <source>
        <strain evidence="1 2">CCM 7228</strain>
    </source>
</reference>
<organism evidence="1 2">
    <name type="scientific">Metabacillus herbersteinensis</name>
    <dbReference type="NCBI Taxonomy" id="283816"/>
    <lineage>
        <taxon>Bacteria</taxon>
        <taxon>Bacillati</taxon>
        <taxon>Bacillota</taxon>
        <taxon>Bacilli</taxon>
        <taxon>Bacillales</taxon>
        <taxon>Bacillaceae</taxon>
        <taxon>Metabacillus</taxon>
    </lineage>
</organism>
<sequence>MDEGHRGHCYRAFWGGQTHTFQLINLRDDGMVDIIENNMPNAVFHEDIVGLQYLGVNCPAIPTTPTTPPPTGLPPNCSYGPVTVCF</sequence>
<proteinExistence type="predicted"/>
<evidence type="ECO:0000313" key="2">
    <source>
        <dbReference type="Proteomes" id="UP001589854"/>
    </source>
</evidence>